<name>A0A1M5DQE1_9BACT</name>
<dbReference type="SUPFAM" id="SSF53474">
    <property type="entry name" value="alpha/beta-Hydrolases"/>
    <property type="match status" value="2"/>
</dbReference>
<evidence type="ECO:0000313" key="1">
    <source>
        <dbReference type="EMBL" id="SHF69207.1"/>
    </source>
</evidence>
<gene>
    <name evidence="1" type="ORF">SAMN05443144_1121</name>
</gene>
<dbReference type="AlphaFoldDB" id="A0A1M5DQE1"/>
<dbReference type="GO" id="GO:0016787">
    <property type="term" value="F:hydrolase activity"/>
    <property type="evidence" value="ECO:0007669"/>
    <property type="project" value="UniProtKB-KW"/>
</dbReference>
<dbReference type="InterPro" id="IPR050261">
    <property type="entry name" value="FrsA_esterase"/>
</dbReference>
<accession>A0A1M5DQE1</accession>
<dbReference type="InterPro" id="IPR025890">
    <property type="entry name" value="Abhydrolase_bac"/>
</dbReference>
<proteinExistence type="predicted"/>
<dbReference type="PANTHER" id="PTHR22946">
    <property type="entry name" value="DIENELACTONE HYDROLASE DOMAIN-CONTAINING PROTEIN-RELATED"/>
    <property type="match status" value="1"/>
</dbReference>
<dbReference type="InterPro" id="IPR029058">
    <property type="entry name" value="AB_hydrolase_fold"/>
</dbReference>
<keyword evidence="2" id="KW-1185">Reference proteome</keyword>
<keyword evidence="1" id="KW-0378">Hydrolase</keyword>
<dbReference type="RefSeq" id="WP_073064330.1">
    <property type="nucleotide sequence ID" value="NZ_FQUS01000012.1"/>
</dbReference>
<dbReference type="EMBL" id="FQUS01000012">
    <property type="protein sequence ID" value="SHF69207.1"/>
    <property type="molecule type" value="Genomic_DNA"/>
</dbReference>
<organism evidence="1 2">
    <name type="scientific">Fodinibius roseus</name>
    <dbReference type="NCBI Taxonomy" id="1194090"/>
    <lineage>
        <taxon>Bacteria</taxon>
        <taxon>Pseudomonadati</taxon>
        <taxon>Balneolota</taxon>
        <taxon>Balneolia</taxon>
        <taxon>Balneolales</taxon>
        <taxon>Balneolaceae</taxon>
        <taxon>Fodinibius</taxon>
    </lineage>
</organism>
<dbReference type="OrthoDB" id="8183145at2"/>
<sequence>MDRRNFIKSSAFFGTALGFPGSISLLQQSMRNDGIDDDLASIMVEGVHRFLDSEIQSFKKRRDRFWKYDFSSNMKFNESIASQREELAYQLGVVDDRVSPVNMETLTGNHLRRFIIDTEQCTIRAVRWQVLGGIYNDLWAEGLYLKPQEEIQGRIILLPDADIIPEVAAGIQGSNKPGFGMANLLAENGFEVLIPALVNRNDTFSGNKQLDRYTNQPHREWIYRQGFVLGRHIIGYELQKIFAAVDWFRSLAKTDGSRGSVGVAGYGEGGMLALLASALDTRITSTLVSGYFDSREDVWREPIYRNVFGMLKQFGDAELASMSWPRKLIIEHAEFPEVTGPPPVSEGRSGAAPGRITTPSLTRAKAEWERAVEKIPKEQNHLQWYDDEGAALKTPFSRNAVSALASGLEVQLSGEIDLSRRVLEVEKWIDAKKRQERTIRDIESHIQQVLRMSEKTRKKKFWDTLKEDKTSGNTECDSDGLKPIKEFHRNRLWDVIGRLPSPSVPANPRVEVMEKGKKWTSYNVRLDVWPEVEVSGILLVPTDVKEGVQRPVVVCQHGLEGRPEDVITKEPGTRAYEVYEGFASTLAEKGYVTFAPQGLFRGEENFRLIQRKANPLGLSLYSFMVGQHQRIVEWLGEQSYIDSERIGFYGLSYGGKTAMRVPALVEEYALSICSGDFNEWVRKVANAGPDAYNSYPFTKEYEIPEWDLGHTYNYAEMAALIAPRPFMVERGHFDGVGKDEWVAYEFAKVRRHYDLLDLSEAARIEYFNGPHKIHGKGTFEFIDQHL</sequence>
<dbReference type="Gene3D" id="3.40.50.1820">
    <property type="entry name" value="alpha/beta hydrolase"/>
    <property type="match status" value="2"/>
</dbReference>
<dbReference type="Pfam" id="PF12715">
    <property type="entry name" value="Abhydrolase_7"/>
    <property type="match status" value="1"/>
</dbReference>
<evidence type="ECO:0000313" key="2">
    <source>
        <dbReference type="Proteomes" id="UP000184041"/>
    </source>
</evidence>
<dbReference type="ESTHER" id="9bact-a0a1m5dqe1">
    <property type="family name" value="Abhydrolase_7"/>
</dbReference>
<protein>
    <submittedName>
        <fullName evidence="1">Dienelactone hydrolase family protein</fullName>
    </submittedName>
</protein>
<dbReference type="STRING" id="1194090.SAMN05443144_1121"/>
<dbReference type="Proteomes" id="UP000184041">
    <property type="component" value="Unassembled WGS sequence"/>
</dbReference>
<reference evidence="1 2" key="1">
    <citation type="submission" date="2016-11" db="EMBL/GenBank/DDBJ databases">
        <authorList>
            <person name="Jaros S."/>
            <person name="Januszkiewicz K."/>
            <person name="Wedrychowicz H."/>
        </authorList>
    </citation>
    <scope>NUCLEOTIDE SEQUENCE [LARGE SCALE GENOMIC DNA]</scope>
    <source>
        <strain evidence="1 2">DSM 21986</strain>
    </source>
</reference>